<organism evidence="2 3">
    <name type="scientific">Flagellimonas nanhaiensis</name>
    <dbReference type="NCBI Taxonomy" id="2292706"/>
    <lineage>
        <taxon>Bacteria</taxon>
        <taxon>Pseudomonadati</taxon>
        <taxon>Bacteroidota</taxon>
        <taxon>Flavobacteriia</taxon>
        <taxon>Flavobacteriales</taxon>
        <taxon>Flavobacteriaceae</taxon>
        <taxon>Flagellimonas</taxon>
    </lineage>
</organism>
<feature type="domain" description="Phospholipase/carboxylesterase/thioesterase" evidence="1">
    <location>
        <begin position="23"/>
        <end position="213"/>
    </location>
</feature>
<dbReference type="AlphaFoldDB" id="A0A371JVA6"/>
<dbReference type="SUPFAM" id="SSF53474">
    <property type="entry name" value="alpha/beta-Hydrolases"/>
    <property type="match status" value="1"/>
</dbReference>
<evidence type="ECO:0000313" key="2">
    <source>
        <dbReference type="EMBL" id="RDY61755.1"/>
    </source>
</evidence>
<name>A0A371JVA6_9FLAO</name>
<dbReference type="Gene3D" id="3.40.50.1820">
    <property type="entry name" value="alpha/beta hydrolase"/>
    <property type="match status" value="1"/>
</dbReference>
<keyword evidence="3" id="KW-1185">Reference proteome</keyword>
<evidence type="ECO:0000259" key="1">
    <source>
        <dbReference type="Pfam" id="PF02230"/>
    </source>
</evidence>
<dbReference type="Proteomes" id="UP000261828">
    <property type="component" value="Unassembled WGS sequence"/>
</dbReference>
<comment type="caution">
    <text evidence="2">The sequence shown here is derived from an EMBL/GenBank/DDBJ whole genome shotgun (WGS) entry which is preliminary data.</text>
</comment>
<dbReference type="InterPro" id="IPR029058">
    <property type="entry name" value="AB_hydrolase_fold"/>
</dbReference>
<reference evidence="2 3" key="1">
    <citation type="submission" date="2018-08" db="EMBL/GenBank/DDBJ databases">
        <title>Muricauda nanhaiensis sp. nov., isolated from seawater of the South China Sea.</title>
        <authorList>
            <person name="Dang Y."/>
        </authorList>
    </citation>
    <scope>NUCLEOTIDE SEQUENCE [LARGE SCALE GENOMIC DNA]</scope>
    <source>
        <strain evidence="2 3">SM1704</strain>
    </source>
</reference>
<accession>A0A371JVA6</accession>
<dbReference type="OrthoDB" id="595091at2"/>
<dbReference type="GO" id="GO:0016787">
    <property type="term" value="F:hydrolase activity"/>
    <property type="evidence" value="ECO:0007669"/>
    <property type="project" value="InterPro"/>
</dbReference>
<dbReference type="InterPro" id="IPR003140">
    <property type="entry name" value="PLipase/COase/thioEstase"/>
</dbReference>
<dbReference type="EMBL" id="QTJX01000001">
    <property type="protein sequence ID" value="RDY61755.1"/>
    <property type="molecule type" value="Genomic_DNA"/>
</dbReference>
<dbReference type="Pfam" id="PF02230">
    <property type="entry name" value="Abhydrolase_2"/>
    <property type="match status" value="1"/>
</dbReference>
<protein>
    <submittedName>
        <fullName evidence="2">Esterase</fullName>
    </submittedName>
</protein>
<evidence type="ECO:0000313" key="3">
    <source>
        <dbReference type="Proteomes" id="UP000261828"/>
    </source>
</evidence>
<proteinExistence type="predicted"/>
<gene>
    <name evidence="2" type="ORF">DX873_06295</name>
</gene>
<sequence length="218" mass="25181">MSQKEKTVTYTAENTYLTQNSITEKTKNVWLVLHGMGYLSRYFIKYFNTLNADENYIIVPQAPSKYYLKDEFKHVGASWLTKENTAMEIQNVMHYIDAVFEAEQIPSHLNLVIFGFSQGVSIATRWMAHRKVKCKALVLYAGGIPNELKKEDFDFVDWGQTSITMIYGDTDIYLTPERLKIEQTKTEKLFSGRAEIITFEGGHEVKPEIIQSLLNEEQ</sequence>
<dbReference type="RefSeq" id="WP_116183636.1">
    <property type="nucleotide sequence ID" value="NZ_QTJX01000001.1"/>
</dbReference>